<evidence type="ECO:0000313" key="1">
    <source>
        <dbReference type="EMBL" id="TWU24743.1"/>
    </source>
</evidence>
<gene>
    <name evidence="1" type="ORF">Pla144_36290</name>
</gene>
<evidence type="ECO:0000313" key="2">
    <source>
        <dbReference type="Proteomes" id="UP000318437"/>
    </source>
</evidence>
<protein>
    <recommendedName>
        <fullName evidence="3">HTH marR-type domain-containing protein</fullName>
    </recommendedName>
</protein>
<sequence>MRKRENGKMKIQITPLQKVVLLETQRRTQELAEIPRPPADWHCQRIAYDAEIEHGPQYSGLDWFGPKNASQQYKLLRDIRKLEALGLLTVNKADGRRITNLQLTTRGLNAVSQLNPVLED</sequence>
<name>A0A5C6CIX9_9BACT</name>
<organism evidence="1 2">
    <name type="scientific">Bythopirellula polymerisocia</name>
    <dbReference type="NCBI Taxonomy" id="2528003"/>
    <lineage>
        <taxon>Bacteria</taxon>
        <taxon>Pseudomonadati</taxon>
        <taxon>Planctomycetota</taxon>
        <taxon>Planctomycetia</taxon>
        <taxon>Pirellulales</taxon>
        <taxon>Lacipirellulaceae</taxon>
        <taxon>Bythopirellula</taxon>
    </lineage>
</organism>
<keyword evidence="2" id="KW-1185">Reference proteome</keyword>
<evidence type="ECO:0008006" key="3">
    <source>
        <dbReference type="Google" id="ProtNLM"/>
    </source>
</evidence>
<dbReference type="EMBL" id="SJPS01000005">
    <property type="protein sequence ID" value="TWU24743.1"/>
    <property type="molecule type" value="Genomic_DNA"/>
</dbReference>
<proteinExistence type="predicted"/>
<comment type="caution">
    <text evidence="1">The sequence shown here is derived from an EMBL/GenBank/DDBJ whole genome shotgun (WGS) entry which is preliminary data.</text>
</comment>
<dbReference type="AlphaFoldDB" id="A0A5C6CIX9"/>
<reference evidence="1 2" key="1">
    <citation type="submission" date="2019-02" db="EMBL/GenBank/DDBJ databases">
        <title>Deep-cultivation of Planctomycetes and their phenomic and genomic characterization uncovers novel biology.</title>
        <authorList>
            <person name="Wiegand S."/>
            <person name="Jogler M."/>
            <person name="Boedeker C."/>
            <person name="Pinto D."/>
            <person name="Vollmers J."/>
            <person name="Rivas-Marin E."/>
            <person name="Kohn T."/>
            <person name="Peeters S.H."/>
            <person name="Heuer A."/>
            <person name="Rast P."/>
            <person name="Oberbeckmann S."/>
            <person name="Bunk B."/>
            <person name="Jeske O."/>
            <person name="Meyerdierks A."/>
            <person name="Storesund J.E."/>
            <person name="Kallscheuer N."/>
            <person name="Luecker S."/>
            <person name="Lage O.M."/>
            <person name="Pohl T."/>
            <person name="Merkel B.J."/>
            <person name="Hornburger P."/>
            <person name="Mueller R.-W."/>
            <person name="Bruemmer F."/>
            <person name="Labrenz M."/>
            <person name="Spormann A.M."/>
            <person name="Op Den Camp H."/>
            <person name="Overmann J."/>
            <person name="Amann R."/>
            <person name="Jetten M.S.M."/>
            <person name="Mascher T."/>
            <person name="Medema M.H."/>
            <person name="Devos D.P."/>
            <person name="Kaster A.-K."/>
            <person name="Ovreas L."/>
            <person name="Rohde M."/>
            <person name="Galperin M.Y."/>
            <person name="Jogler C."/>
        </authorList>
    </citation>
    <scope>NUCLEOTIDE SEQUENCE [LARGE SCALE GENOMIC DNA]</scope>
    <source>
        <strain evidence="1 2">Pla144</strain>
    </source>
</reference>
<dbReference type="Proteomes" id="UP000318437">
    <property type="component" value="Unassembled WGS sequence"/>
</dbReference>
<accession>A0A5C6CIX9</accession>